<dbReference type="Pfam" id="PF12225">
    <property type="entry name" value="DUF5981"/>
    <property type="match status" value="1"/>
</dbReference>
<proteinExistence type="predicted"/>
<dbReference type="EMBL" id="LAZR01040647">
    <property type="protein sequence ID" value="KKL13965.1"/>
    <property type="molecule type" value="Genomic_DNA"/>
</dbReference>
<comment type="caution">
    <text evidence="2">The sequence shown here is derived from an EMBL/GenBank/DDBJ whole genome shotgun (WGS) entry which is preliminary data.</text>
</comment>
<reference evidence="2" key="1">
    <citation type="journal article" date="2015" name="Nature">
        <title>Complex archaea that bridge the gap between prokaryotes and eukaryotes.</title>
        <authorList>
            <person name="Spang A."/>
            <person name="Saw J.H."/>
            <person name="Jorgensen S.L."/>
            <person name="Zaremba-Niedzwiedzka K."/>
            <person name="Martijn J."/>
            <person name="Lind A.E."/>
            <person name="van Eijk R."/>
            <person name="Schleper C."/>
            <person name="Guy L."/>
            <person name="Ettema T.J."/>
        </authorList>
    </citation>
    <scope>NUCLEOTIDE SEQUENCE</scope>
</reference>
<sequence length="221" mass="23971">MIVGDLKPLDEIVSTIFNYKRVLVLGCGSCVPVCLSGGEREARQLARELSHPRHYEDPPPEFTVGSILRQCEQDLIIAYQEIPPETDAVLSLACGAGVQTMADAFAPLPIFPALNTTFLGASLKPGIWSEMCNGCGDCRLSYTGGICPVARCAKSLFNGPCGGSQNGQCEVDPEIPCAWALIFYRLKKQNHLHLLEEVKTPPDWRPAGGRGPRTRMRTGVG</sequence>
<dbReference type="AlphaFoldDB" id="A0A0F9AWZ9"/>
<accession>A0A0F9AWZ9</accession>
<dbReference type="PANTHER" id="PTHR38755">
    <property type="entry name" value="5,10-METHYLENETETRAHYDROFOLATE REDUCTASE"/>
    <property type="match status" value="1"/>
</dbReference>
<organism evidence="2">
    <name type="scientific">marine sediment metagenome</name>
    <dbReference type="NCBI Taxonomy" id="412755"/>
    <lineage>
        <taxon>unclassified sequences</taxon>
        <taxon>metagenomes</taxon>
        <taxon>ecological metagenomes</taxon>
    </lineage>
</organism>
<dbReference type="PANTHER" id="PTHR38755:SF1">
    <property type="entry name" value="METHYLENE-TETRAHYDROFOLATE REDUCTASE C-TERMINAL DOMAIN-CONTAINING PROTEIN"/>
    <property type="match status" value="1"/>
</dbReference>
<feature type="domain" description="Methylene-tetrahydrofolate reductase C-terminal-like" evidence="1">
    <location>
        <begin position="111"/>
        <end position="205"/>
    </location>
</feature>
<evidence type="ECO:0000259" key="1">
    <source>
        <dbReference type="Pfam" id="PF12225"/>
    </source>
</evidence>
<dbReference type="InterPro" id="IPR022026">
    <property type="entry name" value="DUF5981"/>
</dbReference>
<gene>
    <name evidence="2" type="ORF">LCGC14_2520500</name>
</gene>
<protein>
    <recommendedName>
        <fullName evidence="1">Methylene-tetrahydrofolate reductase C-terminal-like domain-containing protein</fullName>
    </recommendedName>
</protein>
<evidence type="ECO:0000313" key="2">
    <source>
        <dbReference type="EMBL" id="KKL13965.1"/>
    </source>
</evidence>
<name>A0A0F9AWZ9_9ZZZZ</name>